<proteinExistence type="predicted"/>
<keyword evidence="4 6" id="KW-0472">Membrane</keyword>
<sequence length="503" mass="54602">MLAAHTGSAVAGHGARQLSEAAAATPPAVAAAHACAEALQIPQVAMLFLVKGPLRHEAVWQAWFERAAGLLPAQAVSNALCASEARMPAALAACSSLAGGEALAGQGVLHRQHLFDVYVHPHPNFTGYAPGSLLYGRELGAPERVATKWGSHSLVDAAEALMAAALRNPRNQKFLILSESDLPLYSPEVMYQQLLSEHRSRVNACNTTAGWGLDHYRWVDRMATPFLPRELWRKSSQWFVLNRKHAQLVLDDRRVEAVFQQHCRTTWEDDGDEGWLRVCFPDEHYIPTLLAVHGLEEETDCQGSLMDVDWSRVASTSPHPWEYQPNELSDRLFEALRRPQRPGCAAAAAALAAAPAAFLPQHRLFAEAAAAAAVAESGAELEAASAGVCARLLLHQQEAAKYTAIGPACPLLARKFSDGTEKAALMALAPCDSSTLILNNGRCPGESERLISLRRRWWAAAPWVLGAASLLLCLLLVSLLVPCLLARVRPWREARLAAPLLDV</sequence>
<protein>
    <submittedName>
        <fullName evidence="7">Uncharacterized protein</fullName>
    </submittedName>
</protein>
<accession>A0A9D4TQV1</accession>
<dbReference type="GO" id="GO:0016757">
    <property type="term" value="F:glycosyltransferase activity"/>
    <property type="evidence" value="ECO:0007669"/>
    <property type="project" value="UniProtKB-KW"/>
</dbReference>
<name>A0A9D4TQV1_CHLVU</name>
<evidence type="ECO:0000256" key="4">
    <source>
        <dbReference type="ARBA" id="ARBA00023136"/>
    </source>
</evidence>
<dbReference type="GO" id="GO:0016020">
    <property type="term" value="C:membrane"/>
    <property type="evidence" value="ECO:0007669"/>
    <property type="project" value="UniProtKB-SubCell"/>
</dbReference>
<feature type="transmembrane region" description="Helical" evidence="6">
    <location>
        <begin position="457"/>
        <end position="485"/>
    </location>
</feature>
<dbReference type="InterPro" id="IPR003406">
    <property type="entry name" value="Glyco_trans_14"/>
</dbReference>
<dbReference type="OrthoDB" id="191334at2759"/>
<dbReference type="Pfam" id="PF02485">
    <property type="entry name" value="Branch"/>
    <property type="match status" value="1"/>
</dbReference>
<comment type="subcellular location">
    <subcellularLocation>
        <location evidence="1">Membrane</location>
        <topology evidence="1">Single-pass type II membrane protein</topology>
    </subcellularLocation>
</comment>
<keyword evidence="2" id="KW-0328">Glycosyltransferase</keyword>
<dbReference type="AlphaFoldDB" id="A0A9D4TQV1"/>
<dbReference type="PANTHER" id="PTHR31042">
    <property type="entry name" value="CORE-2/I-BRANCHING BETA-1,6-N-ACETYLGLUCOSAMINYLTRANSFERASE FAMILY PROTEIN-RELATED"/>
    <property type="match status" value="1"/>
</dbReference>
<keyword evidence="6" id="KW-0812">Transmembrane</keyword>
<dbReference type="EMBL" id="SIDB01000005">
    <property type="protein sequence ID" value="KAI3432241.1"/>
    <property type="molecule type" value="Genomic_DNA"/>
</dbReference>
<keyword evidence="5" id="KW-0325">Glycoprotein</keyword>
<evidence type="ECO:0000256" key="2">
    <source>
        <dbReference type="ARBA" id="ARBA00022676"/>
    </source>
</evidence>
<evidence type="ECO:0000256" key="5">
    <source>
        <dbReference type="ARBA" id="ARBA00023180"/>
    </source>
</evidence>
<reference evidence="7" key="1">
    <citation type="journal article" date="2019" name="Plant J.">
        <title>Chlorella vulgaris genome assembly and annotation reveals the molecular basis for metabolic acclimation to high light conditions.</title>
        <authorList>
            <person name="Cecchin M."/>
            <person name="Marcolungo L."/>
            <person name="Rossato M."/>
            <person name="Girolomoni L."/>
            <person name="Cosentino E."/>
            <person name="Cuine S."/>
            <person name="Li-Beisson Y."/>
            <person name="Delledonne M."/>
            <person name="Ballottari M."/>
        </authorList>
    </citation>
    <scope>NUCLEOTIDE SEQUENCE</scope>
    <source>
        <strain evidence="7">211/11P</strain>
    </source>
</reference>
<organism evidence="7 8">
    <name type="scientific">Chlorella vulgaris</name>
    <name type="common">Green alga</name>
    <dbReference type="NCBI Taxonomy" id="3077"/>
    <lineage>
        <taxon>Eukaryota</taxon>
        <taxon>Viridiplantae</taxon>
        <taxon>Chlorophyta</taxon>
        <taxon>core chlorophytes</taxon>
        <taxon>Trebouxiophyceae</taxon>
        <taxon>Chlorellales</taxon>
        <taxon>Chlorellaceae</taxon>
        <taxon>Chlorella clade</taxon>
        <taxon>Chlorella</taxon>
    </lineage>
</organism>
<dbReference type="InterPro" id="IPR044174">
    <property type="entry name" value="BC10-like"/>
</dbReference>
<comment type="caution">
    <text evidence="7">The sequence shown here is derived from an EMBL/GenBank/DDBJ whole genome shotgun (WGS) entry which is preliminary data.</text>
</comment>
<keyword evidence="6" id="KW-1133">Transmembrane helix</keyword>
<keyword evidence="8" id="KW-1185">Reference proteome</keyword>
<gene>
    <name evidence="7" type="ORF">D9Q98_003802</name>
</gene>
<keyword evidence="3" id="KW-0808">Transferase</keyword>
<dbReference type="PANTHER" id="PTHR31042:SF150">
    <property type="entry name" value="OS06G0661900 PROTEIN"/>
    <property type="match status" value="1"/>
</dbReference>
<evidence type="ECO:0000256" key="1">
    <source>
        <dbReference type="ARBA" id="ARBA00004606"/>
    </source>
</evidence>
<evidence type="ECO:0000313" key="7">
    <source>
        <dbReference type="EMBL" id="KAI3432241.1"/>
    </source>
</evidence>
<reference evidence="7" key="2">
    <citation type="submission" date="2020-11" db="EMBL/GenBank/DDBJ databases">
        <authorList>
            <person name="Cecchin M."/>
            <person name="Marcolungo L."/>
            <person name="Rossato M."/>
            <person name="Girolomoni L."/>
            <person name="Cosentino E."/>
            <person name="Cuine S."/>
            <person name="Li-Beisson Y."/>
            <person name="Delledonne M."/>
            <person name="Ballottari M."/>
        </authorList>
    </citation>
    <scope>NUCLEOTIDE SEQUENCE</scope>
    <source>
        <strain evidence="7">211/11P</strain>
        <tissue evidence="7">Whole cell</tissue>
    </source>
</reference>
<dbReference type="Proteomes" id="UP001055712">
    <property type="component" value="Unassembled WGS sequence"/>
</dbReference>
<evidence type="ECO:0000256" key="6">
    <source>
        <dbReference type="SAM" id="Phobius"/>
    </source>
</evidence>
<evidence type="ECO:0000256" key="3">
    <source>
        <dbReference type="ARBA" id="ARBA00022679"/>
    </source>
</evidence>
<evidence type="ECO:0000313" key="8">
    <source>
        <dbReference type="Proteomes" id="UP001055712"/>
    </source>
</evidence>